<keyword evidence="1" id="KW-0472">Membrane</keyword>
<evidence type="ECO:0000256" key="2">
    <source>
        <dbReference type="SAM" id="SignalP"/>
    </source>
</evidence>
<sequence>MYTYTYSLLFVLLNVSHSVCIHSQYSTIFAIVQKLKHSFGNFFWLYWLHTLIVLFCNFFIHTHYWKFVK</sequence>
<keyword evidence="1" id="KW-1133">Transmembrane helix</keyword>
<keyword evidence="1" id="KW-0812">Transmembrane</keyword>
<name>A0A087THM4_STEMI</name>
<evidence type="ECO:0000313" key="4">
    <source>
        <dbReference type="Proteomes" id="UP000054359"/>
    </source>
</evidence>
<accession>A0A087THM4</accession>
<organism evidence="3 4">
    <name type="scientific">Stegodyphus mimosarum</name>
    <name type="common">African social velvet spider</name>
    <dbReference type="NCBI Taxonomy" id="407821"/>
    <lineage>
        <taxon>Eukaryota</taxon>
        <taxon>Metazoa</taxon>
        <taxon>Ecdysozoa</taxon>
        <taxon>Arthropoda</taxon>
        <taxon>Chelicerata</taxon>
        <taxon>Arachnida</taxon>
        <taxon>Araneae</taxon>
        <taxon>Araneomorphae</taxon>
        <taxon>Entelegynae</taxon>
        <taxon>Eresoidea</taxon>
        <taxon>Eresidae</taxon>
        <taxon>Stegodyphus</taxon>
    </lineage>
</organism>
<dbReference type="EMBL" id="KK115268">
    <property type="protein sequence ID" value="KFM64613.1"/>
    <property type="molecule type" value="Genomic_DNA"/>
</dbReference>
<evidence type="ECO:0000256" key="1">
    <source>
        <dbReference type="SAM" id="Phobius"/>
    </source>
</evidence>
<keyword evidence="2" id="KW-0732">Signal</keyword>
<proteinExistence type="predicted"/>
<feature type="chain" id="PRO_5001829745" evidence="2">
    <location>
        <begin position="19"/>
        <end position="69"/>
    </location>
</feature>
<dbReference type="Proteomes" id="UP000054359">
    <property type="component" value="Unassembled WGS sequence"/>
</dbReference>
<dbReference type="AlphaFoldDB" id="A0A087THM4"/>
<feature type="non-terminal residue" evidence="3">
    <location>
        <position position="69"/>
    </location>
</feature>
<protein>
    <submittedName>
        <fullName evidence="3">Uncharacterized protein</fullName>
    </submittedName>
</protein>
<evidence type="ECO:0000313" key="3">
    <source>
        <dbReference type="EMBL" id="KFM64613.1"/>
    </source>
</evidence>
<feature type="signal peptide" evidence="2">
    <location>
        <begin position="1"/>
        <end position="18"/>
    </location>
</feature>
<reference evidence="3 4" key="1">
    <citation type="submission" date="2013-11" db="EMBL/GenBank/DDBJ databases">
        <title>Genome sequencing of Stegodyphus mimosarum.</title>
        <authorList>
            <person name="Bechsgaard J."/>
        </authorList>
    </citation>
    <scope>NUCLEOTIDE SEQUENCE [LARGE SCALE GENOMIC DNA]</scope>
</reference>
<keyword evidence="4" id="KW-1185">Reference proteome</keyword>
<feature type="transmembrane region" description="Helical" evidence="1">
    <location>
        <begin position="42"/>
        <end position="60"/>
    </location>
</feature>
<gene>
    <name evidence="3" type="ORF">X975_14242</name>
</gene>